<dbReference type="InParanoid" id="W3WPH5"/>
<dbReference type="eggNOG" id="ENOG502TDWJ">
    <property type="taxonomic scope" value="Eukaryota"/>
</dbReference>
<evidence type="ECO:0008006" key="3">
    <source>
        <dbReference type="Google" id="ProtNLM"/>
    </source>
</evidence>
<keyword evidence="2" id="KW-1185">Reference proteome</keyword>
<name>W3WPH5_PESFW</name>
<dbReference type="OrthoDB" id="4985585at2759"/>
<proteinExistence type="predicted"/>
<sequence length="117" mass="12953">MVPALKYIPNAQEARIPYYKDFPNIFLGALYSSTQDDPEKPITSGFYRIEKGATMTATYTYYEFKLVVAGDIIVSDSTGQKVKAVKGDIIYFPKGATITFETENGGEAFFVAQRASP</sequence>
<dbReference type="InterPro" id="IPR014710">
    <property type="entry name" value="RmlC-like_jellyroll"/>
</dbReference>
<organism evidence="1 2">
    <name type="scientific">Pestalotiopsis fici (strain W106-1 / CGMCC3.15140)</name>
    <dbReference type="NCBI Taxonomy" id="1229662"/>
    <lineage>
        <taxon>Eukaryota</taxon>
        <taxon>Fungi</taxon>
        <taxon>Dikarya</taxon>
        <taxon>Ascomycota</taxon>
        <taxon>Pezizomycotina</taxon>
        <taxon>Sordariomycetes</taxon>
        <taxon>Xylariomycetidae</taxon>
        <taxon>Amphisphaeriales</taxon>
        <taxon>Sporocadaceae</taxon>
        <taxon>Pestalotiopsis</taxon>
    </lineage>
</organism>
<dbReference type="InterPro" id="IPR011051">
    <property type="entry name" value="RmlC_Cupin_sf"/>
</dbReference>
<evidence type="ECO:0000313" key="2">
    <source>
        <dbReference type="Proteomes" id="UP000030651"/>
    </source>
</evidence>
<dbReference type="KEGG" id="pfy:PFICI_12739"/>
<accession>W3WPH5</accession>
<dbReference type="PANTHER" id="PTHR36169">
    <property type="entry name" value="ETHANOLAMINE UTILIZATION PROTEIN EUTQ"/>
    <property type="match status" value="1"/>
</dbReference>
<dbReference type="PANTHER" id="PTHR36169:SF1">
    <property type="entry name" value="ACETATE KINASE EUTQ"/>
    <property type="match status" value="1"/>
</dbReference>
<dbReference type="OMA" id="THYAKAQ"/>
<dbReference type="Pfam" id="PF06249">
    <property type="entry name" value="EutQ"/>
    <property type="match status" value="1"/>
</dbReference>
<dbReference type="AlphaFoldDB" id="W3WPH5"/>
<dbReference type="HOGENOM" id="CLU_141740_0_0_1"/>
<reference evidence="2" key="1">
    <citation type="journal article" date="2015" name="BMC Genomics">
        <title>Genomic and transcriptomic analysis of the endophytic fungus Pestalotiopsis fici reveals its lifestyle and high potential for synthesis of natural products.</title>
        <authorList>
            <person name="Wang X."/>
            <person name="Zhang X."/>
            <person name="Liu L."/>
            <person name="Xiang M."/>
            <person name="Wang W."/>
            <person name="Sun X."/>
            <person name="Che Y."/>
            <person name="Guo L."/>
            <person name="Liu G."/>
            <person name="Guo L."/>
            <person name="Wang C."/>
            <person name="Yin W.B."/>
            <person name="Stadler M."/>
            <person name="Zhang X."/>
            <person name="Liu X."/>
        </authorList>
    </citation>
    <scope>NUCLEOTIDE SEQUENCE [LARGE SCALE GENOMIC DNA]</scope>
    <source>
        <strain evidence="2">W106-1 / CGMCC3.15140</strain>
    </source>
</reference>
<dbReference type="SUPFAM" id="SSF51182">
    <property type="entry name" value="RmlC-like cupins"/>
    <property type="match status" value="1"/>
</dbReference>
<dbReference type="EMBL" id="KI912118">
    <property type="protein sequence ID" value="ETS75795.1"/>
    <property type="molecule type" value="Genomic_DNA"/>
</dbReference>
<dbReference type="Proteomes" id="UP000030651">
    <property type="component" value="Unassembled WGS sequence"/>
</dbReference>
<dbReference type="GeneID" id="19277752"/>
<evidence type="ECO:0000313" key="1">
    <source>
        <dbReference type="EMBL" id="ETS75795.1"/>
    </source>
</evidence>
<protein>
    <recommendedName>
        <fullName evidence="3">(S)-ureidoglycine aminohydrolase cupin domain-containing protein</fullName>
    </recommendedName>
</protein>
<gene>
    <name evidence="1" type="ORF">PFICI_12739</name>
</gene>
<dbReference type="InterPro" id="IPR010424">
    <property type="entry name" value="EutQ"/>
</dbReference>
<dbReference type="RefSeq" id="XP_007839511.1">
    <property type="nucleotide sequence ID" value="XM_007841320.1"/>
</dbReference>
<dbReference type="Gene3D" id="2.60.120.10">
    <property type="entry name" value="Jelly Rolls"/>
    <property type="match status" value="1"/>
</dbReference>